<dbReference type="STRING" id="985053.VMUT_2222"/>
<gene>
    <name evidence="1" type="ordered locus">VMUT_2222</name>
</gene>
<dbReference type="KEGG" id="vmo:VMUT_2222"/>
<sequence length="47" mass="5641">MFMVKERSQNKQVNNEKRIYKGYTVIEYLRDGKAIVWSGNKAYTLRL</sequence>
<evidence type="ECO:0000313" key="1">
    <source>
        <dbReference type="EMBL" id="ADY02418.1"/>
    </source>
</evidence>
<keyword evidence="2" id="KW-1185">Reference proteome</keyword>
<dbReference type="Proteomes" id="UP000007485">
    <property type="component" value="Chromosome"/>
</dbReference>
<dbReference type="GeneID" id="59388505"/>
<organism evidence="1 2">
    <name type="scientific">Vulcanisaeta moutnovskia (strain 768-28)</name>
    <dbReference type="NCBI Taxonomy" id="985053"/>
    <lineage>
        <taxon>Archaea</taxon>
        <taxon>Thermoproteota</taxon>
        <taxon>Thermoprotei</taxon>
        <taxon>Thermoproteales</taxon>
        <taxon>Thermoproteaceae</taxon>
        <taxon>Vulcanisaeta</taxon>
    </lineage>
</organism>
<dbReference type="AlphaFoldDB" id="F0QXK3"/>
<dbReference type="RefSeq" id="WP_013605579.1">
    <property type="nucleotide sequence ID" value="NC_015151.1"/>
</dbReference>
<dbReference type="eggNOG" id="arCOG13857">
    <property type="taxonomic scope" value="Archaea"/>
</dbReference>
<evidence type="ECO:0000313" key="2">
    <source>
        <dbReference type="Proteomes" id="UP000007485"/>
    </source>
</evidence>
<name>F0QXK3_VULM7</name>
<accession>F0QXK3</accession>
<reference evidence="1 2" key="1">
    <citation type="journal article" date="2011" name="J. Bacteriol.">
        <title>Complete genome sequence of 'Vulcanisaeta moutnovskia' strain 768-28, a novel member of the hyperthermophilic crenarchaeal genus vulcanisaeta.</title>
        <authorList>
            <person name="Gumerov V.M."/>
            <person name="Mardanov A.V."/>
            <person name="Beletsky A.V."/>
            <person name="Prokofeva M.I."/>
            <person name="Bonch-Osmolovskaya E.A."/>
            <person name="Ravin N.V."/>
            <person name="Skryabin K.G."/>
        </authorList>
    </citation>
    <scope>NUCLEOTIDE SEQUENCE [LARGE SCALE GENOMIC DNA]</scope>
    <source>
        <strain evidence="1 2">768-28</strain>
    </source>
</reference>
<proteinExistence type="predicted"/>
<dbReference type="EMBL" id="CP002529">
    <property type="protein sequence ID" value="ADY02418.1"/>
    <property type="molecule type" value="Genomic_DNA"/>
</dbReference>
<protein>
    <submittedName>
        <fullName evidence="1">Uncharacterized protein</fullName>
    </submittedName>
</protein>
<dbReference type="OrthoDB" id="26832at2157"/>
<dbReference type="HOGENOM" id="CLU_3163321_0_0_2"/>